<dbReference type="OrthoDB" id="4133832at2759"/>
<feature type="domain" description="F-box" evidence="1">
    <location>
        <begin position="20"/>
        <end position="80"/>
    </location>
</feature>
<reference evidence="2" key="1">
    <citation type="journal article" date="2020" name="Stud. Mycol.">
        <title>101 Dothideomycetes genomes: a test case for predicting lifestyles and emergence of pathogens.</title>
        <authorList>
            <person name="Haridas S."/>
            <person name="Albert R."/>
            <person name="Binder M."/>
            <person name="Bloem J."/>
            <person name="Labutti K."/>
            <person name="Salamov A."/>
            <person name="Andreopoulos B."/>
            <person name="Baker S."/>
            <person name="Barry K."/>
            <person name="Bills G."/>
            <person name="Bluhm B."/>
            <person name="Cannon C."/>
            <person name="Castanera R."/>
            <person name="Culley D."/>
            <person name="Daum C."/>
            <person name="Ezra D."/>
            <person name="Gonzalez J."/>
            <person name="Henrissat B."/>
            <person name="Kuo A."/>
            <person name="Liang C."/>
            <person name="Lipzen A."/>
            <person name="Lutzoni F."/>
            <person name="Magnuson J."/>
            <person name="Mondo S."/>
            <person name="Nolan M."/>
            <person name="Ohm R."/>
            <person name="Pangilinan J."/>
            <person name="Park H.-J."/>
            <person name="Ramirez L."/>
            <person name="Alfaro M."/>
            <person name="Sun H."/>
            <person name="Tritt A."/>
            <person name="Yoshinaga Y."/>
            <person name="Zwiers L.-H."/>
            <person name="Turgeon B."/>
            <person name="Goodwin S."/>
            <person name="Spatafora J."/>
            <person name="Crous P."/>
            <person name="Grigoriev I."/>
        </authorList>
    </citation>
    <scope>NUCLEOTIDE SEQUENCE</scope>
    <source>
        <strain evidence="2">CBS 627.86</strain>
    </source>
</reference>
<dbReference type="EMBL" id="ML977315">
    <property type="protein sequence ID" value="KAF2119631.1"/>
    <property type="molecule type" value="Genomic_DNA"/>
</dbReference>
<dbReference type="Pfam" id="PF13013">
    <property type="entry name" value="F-box-like_2"/>
    <property type="match status" value="1"/>
</dbReference>
<dbReference type="InterPro" id="IPR001810">
    <property type="entry name" value="F-box_dom"/>
</dbReference>
<evidence type="ECO:0000313" key="2">
    <source>
        <dbReference type="EMBL" id="KAF2119631.1"/>
    </source>
</evidence>
<gene>
    <name evidence="2" type="ORF">BDV96DRAFT_596328</name>
</gene>
<evidence type="ECO:0000313" key="3">
    <source>
        <dbReference type="Proteomes" id="UP000799770"/>
    </source>
</evidence>
<evidence type="ECO:0000259" key="1">
    <source>
        <dbReference type="Pfam" id="PF13013"/>
    </source>
</evidence>
<protein>
    <recommendedName>
        <fullName evidence="1">F-box domain-containing protein</fullName>
    </recommendedName>
</protein>
<name>A0A6A5ZN42_9PLEO</name>
<proteinExistence type="predicted"/>
<dbReference type="Proteomes" id="UP000799770">
    <property type="component" value="Unassembled WGS sequence"/>
</dbReference>
<accession>A0A6A5ZN42</accession>
<organism evidence="2 3">
    <name type="scientific">Lophiotrema nucula</name>
    <dbReference type="NCBI Taxonomy" id="690887"/>
    <lineage>
        <taxon>Eukaryota</taxon>
        <taxon>Fungi</taxon>
        <taxon>Dikarya</taxon>
        <taxon>Ascomycota</taxon>
        <taxon>Pezizomycotina</taxon>
        <taxon>Dothideomycetes</taxon>
        <taxon>Pleosporomycetidae</taxon>
        <taxon>Pleosporales</taxon>
        <taxon>Lophiotremataceae</taxon>
        <taxon>Lophiotrema</taxon>
    </lineage>
</organism>
<keyword evidence="3" id="KW-1185">Reference proteome</keyword>
<sequence length="322" mass="36661">MTTEFYRRFAPNRPTRRPQPVLRKFTFLELSGEVRNHIYSYCTDDQTVTLVRRPHASNRTGGFVGLGQTCKQVRKEFLPNYVRKVVVRPAEAASYTSRFYPIPKAASRHLGMAKIGNYVGEIVIDLSNLFGCCEETHSLFDALPPARVAYRAPKLKVTLSNTQSQGAYEALSALFQSVATGQCVRSFVDLNDLHSTTRRHHDFDPSTLFSRLEFGASQDSRGPRFTGDITITRQGWNTYIAPDVHAWEGRSITSGVEYYTVEPLSADPEDLGVFDFLAWQNETLEWFGFEELSGWDRLAIQLHLEGFDEADEHVYMYADWFG</sequence>
<dbReference type="AlphaFoldDB" id="A0A6A5ZN42"/>